<dbReference type="InParanoid" id="A0A672MZX8"/>
<evidence type="ECO:0000256" key="5">
    <source>
        <dbReference type="ARBA" id="ARBA00023273"/>
    </source>
</evidence>
<sequence length="130" mass="14777">MVKTLSRWAAHGILRPAASVQTQPYLLCISECSLNVFVLTHLLCLFVITKNAHFAILTAAFVQAIHRARLEPTKKYSHPQTEAQEIGWLSSLLECSYLSICLSVCLSIQTDRQIDIDRYRQTDTDRQADR</sequence>
<name>A0A672MZX8_SINGR</name>
<evidence type="ECO:0000256" key="3">
    <source>
        <dbReference type="ARBA" id="ARBA00022490"/>
    </source>
</evidence>
<evidence type="ECO:0000256" key="6">
    <source>
        <dbReference type="ARBA" id="ARBA00034777"/>
    </source>
</evidence>
<dbReference type="Ensembl" id="ENSSGRT00000046042.1">
    <property type="protein sequence ID" value="ENSSGRP00000042978.1"/>
    <property type="gene ID" value="ENSSGRG00000023247.1"/>
</dbReference>
<dbReference type="Pfam" id="PF14886">
    <property type="entry name" value="FAM183"/>
    <property type="match status" value="1"/>
</dbReference>
<dbReference type="Proteomes" id="UP000472262">
    <property type="component" value="Unassembled WGS sequence"/>
</dbReference>
<comment type="subcellular location">
    <subcellularLocation>
        <location evidence="1">Cell projection</location>
        <location evidence="1">Cilium</location>
    </subcellularLocation>
    <subcellularLocation>
        <location evidence="2">Cytoplasm</location>
        <location evidence="2">Cytoskeleton</location>
    </subcellularLocation>
</comment>
<dbReference type="GO" id="GO:0005929">
    <property type="term" value="C:cilium"/>
    <property type="evidence" value="ECO:0007669"/>
    <property type="project" value="UniProtKB-SubCell"/>
</dbReference>
<keyword evidence="3" id="KW-0963">Cytoplasm</keyword>
<keyword evidence="8" id="KW-1185">Reference proteome</keyword>
<evidence type="ECO:0000256" key="4">
    <source>
        <dbReference type="ARBA" id="ARBA00023212"/>
    </source>
</evidence>
<evidence type="ECO:0000313" key="8">
    <source>
        <dbReference type="Proteomes" id="UP000472262"/>
    </source>
</evidence>
<reference evidence="7" key="1">
    <citation type="submission" date="2025-08" db="UniProtKB">
        <authorList>
            <consortium name="Ensembl"/>
        </authorList>
    </citation>
    <scope>IDENTIFICATION</scope>
</reference>
<comment type="similarity">
    <text evidence="6">Belongs to the CFAP144 family.</text>
</comment>
<keyword evidence="4" id="KW-0206">Cytoskeleton</keyword>
<proteinExistence type="inferred from homology"/>
<reference evidence="7" key="2">
    <citation type="submission" date="2025-09" db="UniProtKB">
        <authorList>
            <consortium name="Ensembl"/>
        </authorList>
    </citation>
    <scope>IDENTIFICATION</scope>
</reference>
<dbReference type="GO" id="GO:0005856">
    <property type="term" value="C:cytoskeleton"/>
    <property type="evidence" value="ECO:0007669"/>
    <property type="project" value="UniProtKB-SubCell"/>
</dbReference>
<protein>
    <submittedName>
        <fullName evidence="7">Uncharacterized protein</fullName>
    </submittedName>
</protein>
<evidence type="ECO:0000256" key="1">
    <source>
        <dbReference type="ARBA" id="ARBA00004138"/>
    </source>
</evidence>
<dbReference type="AlphaFoldDB" id="A0A672MZX8"/>
<evidence type="ECO:0000256" key="2">
    <source>
        <dbReference type="ARBA" id="ARBA00004245"/>
    </source>
</evidence>
<evidence type="ECO:0000313" key="7">
    <source>
        <dbReference type="Ensembl" id="ENSSGRP00000042978.1"/>
    </source>
</evidence>
<accession>A0A672MZX8</accession>
<keyword evidence="5" id="KW-0966">Cell projection</keyword>
<dbReference type="InterPro" id="IPR029214">
    <property type="entry name" value="CFAP144"/>
</dbReference>
<organism evidence="7 8">
    <name type="scientific">Sinocyclocheilus grahami</name>
    <name type="common">Dianchi golden-line fish</name>
    <name type="synonym">Barbus grahami</name>
    <dbReference type="NCBI Taxonomy" id="75366"/>
    <lineage>
        <taxon>Eukaryota</taxon>
        <taxon>Metazoa</taxon>
        <taxon>Chordata</taxon>
        <taxon>Craniata</taxon>
        <taxon>Vertebrata</taxon>
        <taxon>Euteleostomi</taxon>
        <taxon>Actinopterygii</taxon>
        <taxon>Neopterygii</taxon>
        <taxon>Teleostei</taxon>
        <taxon>Ostariophysi</taxon>
        <taxon>Cypriniformes</taxon>
        <taxon>Cyprinidae</taxon>
        <taxon>Cyprininae</taxon>
        <taxon>Sinocyclocheilus</taxon>
    </lineage>
</organism>